<keyword evidence="1" id="KW-1133">Transmembrane helix</keyword>
<protein>
    <submittedName>
        <fullName evidence="2">Inner membrane protein yhaI</fullName>
    </submittedName>
</protein>
<dbReference type="PANTHER" id="PTHR34980">
    <property type="entry name" value="INNER MEMBRANE PROTEIN-RELATED-RELATED"/>
    <property type="match status" value="1"/>
</dbReference>
<dbReference type="InterPro" id="IPR008523">
    <property type="entry name" value="DUF805"/>
</dbReference>
<dbReference type="AlphaFoldDB" id="A0A239YBC1"/>
<feature type="transmembrane region" description="Helical" evidence="1">
    <location>
        <begin position="58"/>
        <end position="85"/>
    </location>
</feature>
<dbReference type="PANTHER" id="PTHR34980:SF2">
    <property type="entry name" value="INNER MEMBRANE PROTEIN YHAH-RELATED"/>
    <property type="match status" value="1"/>
</dbReference>
<dbReference type="Proteomes" id="UP000214973">
    <property type="component" value="Chromosome 1"/>
</dbReference>
<keyword evidence="1" id="KW-0472">Membrane</keyword>
<name>A0A239YBC1_9FIRM</name>
<keyword evidence="3" id="KW-1185">Reference proteome</keyword>
<keyword evidence="1" id="KW-0812">Transmembrane</keyword>
<dbReference type="Pfam" id="PF05656">
    <property type="entry name" value="DUF805"/>
    <property type="match status" value="1"/>
</dbReference>
<dbReference type="RefSeq" id="WP_095064929.1">
    <property type="nucleotide sequence ID" value="NZ_LT906470.1"/>
</dbReference>
<evidence type="ECO:0000313" key="2">
    <source>
        <dbReference type="EMBL" id="SNV55673.1"/>
    </source>
</evidence>
<feature type="transmembrane region" description="Helical" evidence="1">
    <location>
        <begin position="186"/>
        <end position="205"/>
    </location>
</feature>
<evidence type="ECO:0000256" key="1">
    <source>
        <dbReference type="SAM" id="Phobius"/>
    </source>
</evidence>
<gene>
    <name evidence="2" type="primary">yhaI_1</name>
    <name evidence="2" type="ORF">SAMEA44547418_00189</name>
</gene>
<dbReference type="KEGG" id="vrm:44547418_00189"/>
<dbReference type="EMBL" id="LT906470">
    <property type="protein sequence ID" value="SNV55673.1"/>
    <property type="molecule type" value="Genomic_DNA"/>
</dbReference>
<organism evidence="2 3">
    <name type="scientific">Veillonella rodentium</name>
    <dbReference type="NCBI Taxonomy" id="248315"/>
    <lineage>
        <taxon>Bacteria</taxon>
        <taxon>Bacillati</taxon>
        <taxon>Bacillota</taxon>
        <taxon>Negativicutes</taxon>
        <taxon>Veillonellales</taxon>
        <taxon>Veillonellaceae</taxon>
        <taxon>Veillonella</taxon>
    </lineage>
</organism>
<evidence type="ECO:0000313" key="3">
    <source>
        <dbReference type="Proteomes" id="UP000214973"/>
    </source>
</evidence>
<accession>A0A239YBC1</accession>
<feature type="transmembrane region" description="Helical" evidence="1">
    <location>
        <begin position="30"/>
        <end position="52"/>
    </location>
</feature>
<reference evidence="2 3" key="1">
    <citation type="submission" date="2017-06" db="EMBL/GenBank/DDBJ databases">
        <authorList>
            <consortium name="Pathogen Informatics"/>
        </authorList>
    </citation>
    <scope>NUCLEOTIDE SEQUENCE [LARGE SCALE GENOMIC DNA]</scope>
    <source>
        <strain evidence="2 3">NCTC12018</strain>
    </source>
</reference>
<proteinExistence type="predicted"/>
<feature type="transmembrane region" description="Helical" evidence="1">
    <location>
        <begin position="97"/>
        <end position="115"/>
    </location>
</feature>
<dbReference type="GO" id="GO:0005886">
    <property type="term" value="C:plasma membrane"/>
    <property type="evidence" value="ECO:0007669"/>
    <property type="project" value="TreeGrafter"/>
</dbReference>
<sequence length="349" mass="39190">MKENIYSILYNELVLNYANGKGRTNRRDFWLTKASIVFLYGCITLLMGLVAVFTPNHFIYVVGFEKGLLVCLTLLLCLPMIMLMARRLRDSNNSRELLVLILVPILGWLLLIFFFCKKSQPYALNTETDSNVGTVSNAESASNTEFAPDSDPGYISGGDFVSEVASEHHSVSASVSGAESVAAHNVPIIITIALLAVGSICNYLGMSLVDRAYERELSAYAALQPSSFTTKAAIELRNPQATADGRKVIELYFDALAKGDYRTAYRQLAPREMERYGDFETWKNKVNKQNYAVENISLDFVYRSEDDEPIKEYMSYVVTFKGNRRSMAVNMYYTGTAWVIYSVKPAEKE</sequence>